<dbReference type="EMBL" id="MU157829">
    <property type="protein sequence ID" value="KAF9533279.1"/>
    <property type="molecule type" value="Genomic_DNA"/>
</dbReference>
<dbReference type="InterPro" id="IPR051468">
    <property type="entry name" value="Fungal_SecMetab_SDRs"/>
</dbReference>
<dbReference type="PANTHER" id="PTHR43544:SF2">
    <property type="entry name" value="OXIDOREDUCTASE"/>
    <property type="match status" value="1"/>
</dbReference>
<keyword evidence="4" id="KW-1185">Reference proteome</keyword>
<name>A0A9P6EQL0_9AGAR</name>
<feature type="compositionally biased region" description="Low complexity" evidence="2">
    <location>
        <begin position="448"/>
        <end position="464"/>
    </location>
</feature>
<accession>A0A9P6EQL0</accession>
<protein>
    <submittedName>
        <fullName evidence="3">Dehydrogenase</fullName>
    </submittedName>
</protein>
<dbReference type="GO" id="GO:0005737">
    <property type="term" value="C:cytoplasm"/>
    <property type="evidence" value="ECO:0007669"/>
    <property type="project" value="TreeGrafter"/>
</dbReference>
<evidence type="ECO:0000256" key="1">
    <source>
        <dbReference type="ARBA" id="ARBA00006484"/>
    </source>
</evidence>
<comment type="caution">
    <text evidence="3">The sequence shown here is derived from an EMBL/GenBank/DDBJ whole genome shotgun (WGS) entry which is preliminary data.</text>
</comment>
<dbReference type="AlphaFoldDB" id="A0A9P6EQL0"/>
<feature type="region of interest" description="Disordered" evidence="2">
    <location>
        <begin position="447"/>
        <end position="466"/>
    </location>
</feature>
<organism evidence="3 4">
    <name type="scientific">Crepidotus variabilis</name>
    <dbReference type="NCBI Taxonomy" id="179855"/>
    <lineage>
        <taxon>Eukaryota</taxon>
        <taxon>Fungi</taxon>
        <taxon>Dikarya</taxon>
        <taxon>Basidiomycota</taxon>
        <taxon>Agaricomycotina</taxon>
        <taxon>Agaricomycetes</taxon>
        <taxon>Agaricomycetidae</taxon>
        <taxon>Agaricales</taxon>
        <taxon>Agaricineae</taxon>
        <taxon>Crepidotaceae</taxon>
        <taxon>Crepidotus</taxon>
    </lineage>
</organism>
<sequence length="587" mass="65249">MFQSGEKINTETIRSSRYPLLLPSQIRFMATFDLSTLEGCRTFAHQSEPATIARQILQDQQQCREGGLPSLLVYCLPTRTDGIALEINEISDIPLSIARMRLSSIVSVIKNHLATLSRPISPERIPAHLVPSDGEYDAALKVLRYLQIPQTMMDVHPSTRISAVEETIQTQLLHGSNYRKTAADSRRGTKYCYVCMFKMYKSHRLYPSLCNPCGEFNISSSSLSLPDKLDLSGKTSLITGGRVNLGYHTALRLLRCGTKVVVSSRYPLDAEARYLEEPDFPTWKNRLKVVGADFRSAKDVFGLVDSVLDCLRKWSVDGTTKLDILINNAAQTLTDLVDREEEQIRRESSLQSEKRHLLEGAYTPRVRGGVVGYQLESSASKPDIDSKVLPGNMHSSTLITAKDVSASSWVQHISEIPYEDVISAHSVNTFVPFILVRELLPYMGKPHSTSSETNLNGNSTSSSSRIPQGYIINVSSREGLFESKPGHGSKNGHHVHTNMSKAALNMLTETEAAPAWKKHCVAMNTVDPGYMSADPVFMEMVGRSDQECPIGWEDGAGRILWPIAKGEHGETVHGRFLKHFTTLEVVR</sequence>
<dbReference type="Proteomes" id="UP000807306">
    <property type="component" value="Unassembled WGS sequence"/>
</dbReference>
<gene>
    <name evidence="3" type="ORF">CPB83DRAFT_846178</name>
</gene>
<evidence type="ECO:0000313" key="4">
    <source>
        <dbReference type="Proteomes" id="UP000807306"/>
    </source>
</evidence>
<proteinExistence type="inferred from homology"/>
<comment type="similarity">
    <text evidence="1">Belongs to the short-chain dehydrogenases/reductases (SDR) family.</text>
</comment>
<dbReference type="Gene3D" id="3.40.50.720">
    <property type="entry name" value="NAD(P)-binding Rossmann-like Domain"/>
    <property type="match status" value="1"/>
</dbReference>
<dbReference type="PANTHER" id="PTHR43544">
    <property type="entry name" value="SHORT-CHAIN DEHYDROGENASE/REDUCTASE"/>
    <property type="match status" value="1"/>
</dbReference>
<reference evidence="3" key="1">
    <citation type="submission" date="2020-11" db="EMBL/GenBank/DDBJ databases">
        <authorList>
            <consortium name="DOE Joint Genome Institute"/>
            <person name="Ahrendt S."/>
            <person name="Riley R."/>
            <person name="Andreopoulos W."/>
            <person name="Labutti K."/>
            <person name="Pangilinan J."/>
            <person name="Ruiz-Duenas F.J."/>
            <person name="Barrasa J.M."/>
            <person name="Sanchez-Garcia M."/>
            <person name="Camarero S."/>
            <person name="Miyauchi S."/>
            <person name="Serrano A."/>
            <person name="Linde D."/>
            <person name="Babiker R."/>
            <person name="Drula E."/>
            <person name="Ayuso-Fernandez I."/>
            <person name="Pacheco R."/>
            <person name="Padilla G."/>
            <person name="Ferreira P."/>
            <person name="Barriuso J."/>
            <person name="Kellner H."/>
            <person name="Castanera R."/>
            <person name="Alfaro M."/>
            <person name="Ramirez L."/>
            <person name="Pisabarro A.G."/>
            <person name="Kuo A."/>
            <person name="Tritt A."/>
            <person name="Lipzen A."/>
            <person name="He G."/>
            <person name="Yan M."/>
            <person name="Ng V."/>
            <person name="Cullen D."/>
            <person name="Martin F."/>
            <person name="Rosso M.-N."/>
            <person name="Henrissat B."/>
            <person name="Hibbett D."/>
            <person name="Martinez A.T."/>
            <person name="Grigoriev I.V."/>
        </authorList>
    </citation>
    <scope>NUCLEOTIDE SEQUENCE</scope>
    <source>
        <strain evidence="3">CBS 506.95</strain>
    </source>
</reference>
<dbReference type="CDD" id="cd05233">
    <property type="entry name" value="SDR_c"/>
    <property type="match status" value="1"/>
</dbReference>
<evidence type="ECO:0000256" key="2">
    <source>
        <dbReference type="SAM" id="MobiDB-lite"/>
    </source>
</evidence>
<evidence type="ECO:0000313" key="3">
    <source>
        <dbReference type="EMBL" id="KAF9533279.1"/>
    </source>
</evidence>
<dbReference type="InterPro" id="IPR036291">
    <property type="entry name" value="NAD(P)-bd_dom_sf"/>
</dbReference>
<dbReference type="OrthoDB" id="191139at2759"/>
<dbReference type="SUPFAM" id="SSF51735">
    <property type="entry name" value="NAD(P)-binding Rossmann-fold domains"/>
    <property type="match status" value="1"/>
</dbReference>
<dbReference type="GO" id="GO:0016491">
    <property type="term" value="F:oxidoreductase activity"/>
    <property type="evidence" value="ECO:0007669"/>
    <property type="project" value="TreeGrafter"/>
</dbReference>